<dbReference type="PATRIC" id="fig|1139996.3.peg.2255"/>
<dbReference type="Gene3D" id="3.40.50.10440">
    <property type="entry name" value="Dihydroxyacetone kinase, domain 1"/>
    <property type="match status" value="1"/>
</dbReference>
<dbReference type="GO" id="GO:0008289">
    <property type="term" value="F:lipid binding"/>
    <property type="evidence" value="ECO:0007669"/>
    <property type="project" value="UniProtKB-KW"/>
</dbReference>
<accession>S0NNI5</accession>
<dbReference type="AlphaFoldDB" id="S0NNI5"/>
<dbReference type="Gene3D" id="3.30.1180.10">
    <property type="match status" value="1"/>
</dbReference>
<dbReference type="Proteomes" id="UP000014136">
    <property type="component" value="Unassembled WGS sequence"/>
</dbReference>
<comment type="caution">
    <text evidence="3">The sequence shown here is derived from an EMBL/GenBank/DDBJ whole genome shotgun (WGS) entry which is preliminary data.</text>
</comment>
<dbReference type="Gene3D" id="2.20.28.50">
    <property type="entry name" value="degv family protein"/>
    <property type="match status" value="1"/>
</dbReference>
<evidence type="ECO:0000256" key="2">
    <source>
        <dbReference type="ARBA" id="ARBA00023121"/>
    </source>
</evidence>
<dbReference type="Pfam" id="PF02645">
    <property type="entry name" value="DegV"/>
    <property type="match status" value="1"/>
</dbReference>
<dbReference type="PROSITE" id="PS51482">
    <property type="entry name" value="DEGV"/>
    <property type="match status" value="1"/>
</dbReference>
<dbReference type="RefSeq" id="WP_016176051.1">
    <property type="nucleotide sequence ID" value="NZ_KE136391.1"/>
</dbReference>
<evidence type="ECO:0008006" key="5">
    <source>
        <dbReference type="Google" id="ProtNLM"/>
    </source>
</evidence>
<gene>
    <name evidence="3" type="ORF">OMQ_02298</name>
</gene>
<dbReference type="SUPFAM" id="SSF82549">
    <property type="entry name" value="DAK1/DegV-like"/>
    <property type="match status" value="1"/>
</dbReference>
<dbReference type="OrthoDB" id="9780660at2"/>
<proteinExistence type="predicted"/>
<dbReference type="InterPro" id="IPR043168">
    <property type="entry name" value="DegV_C"/>
</dbReference>
<dbReference type="NCBIfam" id="TIGR00762">
    <property type="entry name" value="DegV"/>
    <property type="match status" value="1"/>
</dbReference>
<dbReference type="eggNOG" id="COG1307">
    <property type="taxonomic scope" value="Bacteria"/>
</dbReference>
<protein>
    <recommendedName>
        <fullName evidence="5">DegV family EDD domain-containing protein</fullName>
    </recommendedName>
</protein>
<dbReference type="PANTHER" id="PTHR33434">
    <property type="entry name" value="DEGV DOMAIN-CONTAINING PROTEIN DR_1986-RELATED"/>
    <property type="match status" value="1"/>
</dbReference>
<dbReference type="PANTHER" id="PTHR33434:SF3">
    <property type="entry name" value="DEGV DOMAIN-CONTAINING PROTEIN YITS"/>
    <property type="match status" value="1"/>
</dbReference>
<dbReference type="HOGENOM" id="CLU_048251_4_1_9"/>
<keyword evidence="2" id="KW-0446">Lipid-binding</keyword>
<sequence>MFQIITDACCDLPAEILDQANVAYIPMILTLDGKEYVDDLGQTFDYDGFLKCLQENKQPITSQINIGRYMEYFRPHVENGVPILYIGFSSGLSGSYSSALQAVELLKEEYPQVTIHCVDTKAASLGEGMLVLEAARMQQTGQTLEEIVQWLETYKMHVRSWVMVNDLKHLEKGGRISKAAATIGGLLHVKPIITVDTEGKLQNVDKVRGRNKAIHKIVEETTRDADLTMVNQFYLAHSGDEATAQQILDELKASYPEVPIIRYSLGPTIASHTGYGCLALFSMGKNERV</sequence>
<dbReference type="InterPro" id="IPR050270">
    <property type="entry name" value="DegV_domain_contain"/>
</dbReference>
<evidence type="ECO:0000256" key="1">
    <source>
        <dbReference type="ARBA" id="ARBA00003238"/>
    </source>
</evidence>
<dbReference type="InterPro" id="IPR003797">
    <property type="entry name" value="DegV"/>
</dbReference>
<comment type="function">
    <text evidence="1">May bind long-chain fatty acids, such as palmitate, and may play a role in lipid transport or fatty acid metabolism.</text>
</comment>
<name>S0NNI5_9ENTE</name>
<evidence type="ECO:0000313" key="3">
    <source>
        <dbReference type="EMBL" id="EOT26249.1"/>
    </source>
</evidence>
<dbReference type="STRING" id="41997.RV16_GL000152"/>
<evidence type="ECO:0000313" key="4">
    <source>
        <dbReference type="Proteomes" id="UP000014136"/>
    </source>
</evidence>
<reference evidence="3 4" key="1">
    <citation type="submission" date="2013-03" db="EMBL/GenBank/DDBJ databases">
        <title>The Genome Sequence of Enterococcus saccharolyticus ATCC_43076 (Illumina only assembly).</title>
        <authorList>
            <consortium name="The Broad Institute Genomics Platform"/>
            <consortium name="The Broad Institute Genome Sequencing Center for Infectious Disease"/>
            <person name="Earl A."/>
            <person name="Russ C."/>
            <person name="Gilmore M."/>
            <person name="Surin D."/>
            <person name="Walker B."/>
            <person name="Young S."/>
            <person name="Zeng Q."/>
            <person name="Gargeya S."/>
            <person name="Fitzgerald M."/>
            <person name="Haas B."/>
            <person name="Abouelleil A."/>
            <person name="Allen A.W."/>
            <person name="Alvarado L."/>
            <person name="Arachchi H.M."/>
            <person name="Berlin A.M."/>
            <person name="Chapman S.B."/>
            <person name="Gainer-Dewar J."/>
            <person name="Goldberg J."/>
            <person name="Griggs A."/>
            <person name="Gujja S."/>
            <person name="Hansen M."/>
            <person name="Howarth C."/>
            <person name="Imamovic A."/>
            <person name="Ireland A."/>
            <person name="Larimer J."/>
            <person name="McCowan C."/>
            <person name="Murphy C."/>
            <person name="Pearson M."/>
            <person name="Poon T.W."/>
            <person name="Priest M."/>
            <person name="Roberts A."/>
            <person name="Saif S."/>
            <person name="Shea T."/>
            <person name="Sisk P."/>
            <person name="Sykes S."/>
            <person name="Wortman J."/>
            <person name="Nusbaum C."/>
            <person name="Birren B."/>
        </authorList>
    </citation>
    <scope>NUCLEOTIDE SEQUENCE [LARGE SCALE GENOMIC DNA]</scope>
    <source>
        <strain evidence="3 4">ATCC 43076</strain>
    </source>
</reference>
<dbReference type="EMBL" id="AHYT01000011">
    <property type="protein sequence ID" value="EOT26249.1"/>
    <property type="molecule type" value="Genomic_DNA"/>
</dbReference>
<organism evidence="3 4">
    <name type="scientific">Enterococcus saccharolyticus subsp. saccharolyticus ATCC 43076</name>
    <dbReference type="NCBI Taxonomy" id="1139996"/>
    <lineage>
        <taxon>Bacteria</taxon>
        <taxon>Bacillati</taxon>
        <taxon>Bacillota</taxon>
        <taxon>Bacilli</taxon>
        <taxon>Lactobacillales</taxon>
        <taxon>Enterococcaceae</taxon>
        <taxon>Enterococcus</taxon>
    </lineage>
</organism>
<keyword evidence="4" id="KW-1185">Reference proteome</keyword>